<sequence>MRISQNLKSVCFFLFLAAVLIALIVFLNLSLMQAAKDGGDSSWYVAMAEGRLHEVIEPYSARFLHTSLAGWLSKLFSTDAAHGFLVLAVFSVFAFLLIGGFLLKKTIPSPLLLMFLFAVPYLVMVLRRNIQPDAFSLFLTALFFLLLFYEKEKTALITLFLLFLTRETTILLGVILVAVSWFRGKKLFALGALVVVIISFLVSGSISGIGQPNSHDLNPLVFMMFKFPYHFLANGMGVRLWVTGYDFCEPVLKLQLPPLGVLGSIREVGFCGFDAALPLRNYIALFSTFGVMPLAFVYAFAKKGWRTMKELPFWFPVAVIYGLAMYAVSIPAGTGVSRIVGYAWPVFLLATPFLVAPFVRENRRFLAKFAGTQVFAAWMPFIVQEAGGFASVPVMFFTLAALGAAYVYTFLLLKKTFSSHFPVIG</sequence>
<feature type="transmembrane region" description="Helical" evidence="1">
    <location>
        <begin position="365"/>
        <end position="383"/>
    </location>
</feature>
<feature type="transmembrane region" description="Helical" evidence="1">
    <location>
        <begin position="12"/>
        <end position="35"/>
    </location>
</feature>
<feature type="transmembrane region" description="Helical" evidence="1">
    <location>
        <begin position="156"/>
        <end position="182"/>
    </location>
</feature>
<keyword evidence="1" id="KW-0472">Membrane</keyword>
<feature type="transmembrane region" description="Helical" evidence="1">
    <location>
        <begin position="80"/>
        <end position="103"/>
    </location>
</feature>
<feature type="transmembrane region" description="Helical" evidence="1">
    <location>
        <begin position="282"/>
        <end position="301"/>
    </location>
</feature>
<gene>
    <name evidence="2" type="ORF">A2110_02990</name>
</gene>
<evidence type="ECO:0008006" key="4">
    <source>
        <dbReference type="Google" id="ProtNLM"/>
    </source>
</evidence>
<feature type="transmembrane region" description="Helical" evidence="1">
    <location>
        <begin position="132"/>
        <end position="149"/>
    </location>
</feature>
<keyword evidence="1" id="KW-1133">Transmembrane helix</keyword>
<dbReference type="Proteomes" id="UP000176273">
    <property type="component" value="Unassembled WGS sequence"/>
</dbReference>
<dbReference type="AlphaFoldDB" id="A0A1F6BKT5"/>
<comment type="caution">
    <text evidence="2">The sequence shown here is derived from an EMBL/GenBank/DDBJ whole genome shotgun (WGS) entry which is preliminary data.</text>
</comment>
<evidence type="ECO:0000313" key="3">
    <source>
        <dbReference type="Proteomes" id="UP000176273"/>
    </source>
</evidence>
<feature type="transmembrane region" description="Helical" evidence="1">
    <location>
        <begin position="339"/>
        <end position="358"/>
    </location>
</feature>
<name>A0A1F6BKT5_9BACT</name>
<proteinExistence type="predicted"/>
<feature type="transmembrane region" description="Helical" evidence="1">
    <location>
        <begin position="313"/>
        <end position="333"/>
    </location>
</feature>
<feature type="transmembrane region" description="Helical" evidence="1">
    <location>
        <begin position="221"/>
        <end position="242"/>
    </location>
</feature>
<evidence type="ECO:0000256" key="1">
    <source>
        <dbReference type="SAM" id="Phobius"/>
    </source>
</evidence>
<evidence type="ECO:0000313" key="2">
    <source>
        <dbReference type="EMBL" id="OGG37524.1"/>
    </source>
</evidence>
<reference evidence="2 3" key="1">
    <citation type="journal article" date="2016" name="Nat. Commun.">
        <title>Thousands of microbial genomes shed light on interconnected biogeochemical processes in an aquifer system.</title>
        <authorList>
            <person name="Anantharaman K."/>
            <person name="Brown C.T."/>
            <person name="Hug L.A."/>
            <person name="Sharon I."/>
            <person name="Castelle C.J."/>
            <person name="Probst A.J."/>
            <person name="Thomas B.C."/>
            <person name="Singh A."/>
            <person name="Wilkins M.J."/>
            <person name="Karaoz U."/>
            <person name="Brodie E.L."/>
            <person name="Williams K.H."/>
            <person name="Hubbard S.S."/>
            <person name="Banfield J.F."/>
        </authorList>
    </citation>
    <scope>NUCLEOTIDE SEQUENCE [LARGE SCALE GENOMIC DNA]</scope>
</reference>
<dbReference type="STRING" id="1798468.A2110_02990"/>
<dbReference type="PRINTS" id="PR00173">
    <property type="entry name" value="EDTRNSPORT"/>
</dbReference>
<organism evidence="2 3">
    <name type="scientific">Candidatus Jorgensenbacteria bacterium GWA1_54_12</name>
    <dbReference type="NCBI Taxonomy" id="1798468"/>
    <lineage>
        <taxon>Bacteria</taxon>
        <taxon>Candidatus Joergenseniibacteriota</taxon>
    </lineage>
</organism>
<accession>A0A1F6BKT5</accession>
<keyword evidence="1" id="KW-0812">Transmembrane</keyword>
<feature type="transmembrane region" description="Helical" evidence="1">
    <location>
        <begin position="389"/>
        <end position="413"/>
    </location>
</feature>
<feature type="transmembrane region" description="Helical" evidence="1">
    <location>
        <begin position="110"/>
        <end position="126"/>
    </location>
</feature>
<dbReference type="EMBL" id="MFKH01000010">
    <property type="protein sequence ID" value="OGG37524.1"/>
    <property type="molecule type" value="Genomic_DNA"/>
</dbReference>
<feature type="transmembrane region" description="Helical" evidence="1">
    <location>
        <begin position="188"/>
        <end position="209"/>
    </location>
</feature>
<protein>
    <recommendedName>
        <fullName evidence="4">Glycosyltransferase RgtA/B/C/D-like domain-containing protein</fullName>
    </recommendedName>
</protein>